<organism evidence="1 2">
    <name type="scientific">Candidatus Epulonipiscium fishelsonii</name>
    <dbReference type="NCBI Taxonomy" id="77094"/>
    <lineage>
        <taxon>Bacteria</taxon>
        <taxon>Bacillati</taxon>
        <taxon>Bacillota</taxon>
        <taxon>Clostridia</taxon>
        <taxon>Lachnospirales</taxon>
        <taxon>Lachnospiraceae</taxon>
        <taxon>Candidatus Epulonipiscium</taxon>
    </lineage>
</organism>
<accession>A0ACC8XI86</accession>
<evidence type="ECO:0000313" key="1">
    <source>
        <dbReference type="EMBL" id="ONI44585.1"/>
    </source>
</evidence>
<dbReference type="Proteomes" id="UP000188637">
    <property type="component" value="Unassembled WGS sequence"/>
</dbReference>
<comment type="caution">
    <text evidence="1">The sequence shown here is derived from an EMBL/GenBank/DDBJ whole genome shotgun (WGS) entry which is preliminary data.</text>
</comment>
<keyword evidence="2" id="KW-1185">Reference proteome</keyword>
<protein>
    <submittedName>
        <fullName evidence="1">Uncharacterized protein</fullName>
    </submittedName>
</protein>
<reference evidence="1" key="1">
    <citation type="submission" date="2016-08" db="EMBL/GenBank/DDBJ databases">
        <authorList>
            <person name="Ngugi D.K."/>
            <person name="Miyake S."/>
            <person name="Stingl U."/>
        </authorList>
    </citation>
    <scope>NUCLEOTIDE SEQUENCE</scope>
    <source>
        <strain evidence="1">SCG-D08WGA-EpuloA1</strain>
    </source>
</reference>
<dbReference type="EMBL" id="LJHD01000103">
    <property type="protein sequence ID" value="ONI44585.1"/>
    <property type="molecule type" value="Genomic_DNA"/>
</dbReference>
<sequence length="69" mass="7835">MKIFDVSILNRNYSQKETGVIVDIDNGLVVQTARDQILIKEIQMPNKKRMPVMEYLKGNTISIGDKLGI</sequence>
<gene>
    <name evidence="1" type="ORF">AN640_05425</name>
</gene>
<evidence type="ECO:0000313" key="2">
    <source>
        <dbReference type="Proteomes" id="UP000188637"/>
    </source>
</evidence>
<name>A0ACC8XI86_9FIRM</name>
<proteinExistence type="predicted"/>